<proteinExistence type="predicted"/>
<evidence type="ECO:0000313" key="2">
    <source>
        <dbReference type="EMBL" id="EFZ19263.1"/>
    </source>
</evidence>
<dbReference type="HOGENOM" id="CLU_2006765_0_0_1"/>
<protein>
    <recommendedName>
        <fullName evidence="3">Endonuclease/exonuclease/phosphatase domain-containing protein</fullName>
    </recommendedName>
</protein>
<sequence length="124" mass="14001">MGGMIMGIRDGIEREKENRERREMGLQVTKVNLGGEWWKLVGVYVNGDLEVRTRQLRDWMEEKEEGVSILIGGRDFNARTGRKGGGIGKEEDGEVGERVRNSKDGKMNGEGKKLYGFLKELELG</sequence>
<dbReference type="EMBL" id="GL763831">
    <property type="protein sequence ID" value="EFZ19263.1"/>
    <property type="molecule type" value="Genomic_DNA"/>
</dbReference>
<organism>
    <name type="scientific">Solenopsis invicta</name>
    <name type="common">Red imported fire ant</name>
    <name type="synonym">Solenopsis wagneri</name>
    <dbReference type="NCBI Taxonomy" id="13686"/>
    <lineage>
        <taxon>Eukaryota</taxon>
        <taxon>Metazoa</taxon>
        <taxon>Ecdysozoa</taxon>
        <taxon>Arthropoda</taxon>
        <taxon>Hexapoda</taxon>
        <taxon>Insecta</taxon>
        <taxon>Pterygota</taxon>
        <taxon>Neoptera</taxon>
        <taxon>Endopterygota</taxon>
        <taxon>Hymenoptera</taxon>
        <taxon>Apocrita</taxon>
        <taxon>Aculeata</taxon>
        <taxon>Formicoidea</taxon>
        <taxon>Formicidae</taxon>
        <taxon>Myrmicinae</taxon>
        <taxon>Solenopsis</taxon>
    </lineage>
</organism>
<feature type="compositionally biased region" description="Basic and acidic residues" evidence="1">
    <location>
        <begin position="95"/>
        <end position="107"/>
    </location>
</feature>
<dbReference type="AlphaFoldDB" id="E9IJJ0"/>
<accession>E9IJJ0</accession>
<dbReference type="Gene3D" id="3.60.10.10">
    <property type="entry name" value="Endonuclease/exonuclease/phosphatase"/>
    <property type="match status" value="1"/>
</dbReference>
<gene>
    <name evidence="2" type="ORF">SINV_10483</name>
</gene>
<feature type="region of interest" description="Disordered" evidence="1">
    <location>
        <begin position="81"/>
        <end position="107"/>
    </location>
</feature>
<dbReference type="InterPro" id="IPR036691">
    <property type="entry name" value="Endo/exonu/phosph_ase_sf"/>
</dbReference>
<evidence type="ECO:0008006" key="3">
    <source>
        <dbReference type="Google" id="ProtNLM"/>
    </source>
</evidence>
<reference evidence="2" key="1">
    <citation type="journal article" date="2011" name="Proc. Natl. Acad. Sci. U.S.A.">
        <title>The genome of the fire ant Solenopsis invicta.</title>
        <authorList>
            <person name="Wurm Y."/>
            <person name="Wang J."/>
            <person name="Riba-Grognuz O."/>
            <person name="Corona M."/>
            <person name="Nygaard S."/>
            <person name="Hunt B.G."/>
            <person name="Ingram K.K."/>
            <person name="Falquet L."/>
            <person name="Nipitwattanaphon M."/>
            <person name="Gotzek D."/>
            <person name="Dijkstra M.B."/>
            <person name="Oettler J."/>
            <person name="Comtesse F."/>
            <person name="Shih C.J."/>
            <person name="Wu W.J."/>
            <person name="Yang C.C."/>
            <person name="Thomas J."/>
            <person name="Beaudoing E."/>
            <person name="Pradervand S."/>
            <person name="Flegel V."/>
            <person name="Cook E.D."/>
            <person name="Fabbretti R."/>
            <person name="Stockinger H."/>
            <person name="Long L."/>
            <person name="Farmerie W.G."/>
            <person name="Oakey J."/>
            <person name="Boomsma J.J."/>
            <person name="Pamilo P."/>
            <person name="Yi S.V."/>
            <person name="Heinze J."/>
            <person name="Goodisman M.A."/>
            <person name="Farinelli L."/>
            <person name="Harshman K."/>
            <person name="Hulo N."/>
            <person name="Cerutti L."/>
            <person name="Xenarios I."/>
            <person name="Shoemaker D."/>
            <person name="Keller L."/>
        </authorList>
    </citation>
    <scope>NUCLEOTIDE SEQUENCE [LARGE SCALE GENOMIC DNA]</scope>
</reference>
<name>E9IJJ0_SOLIN</name>
<feature type="non-terminal residue" evidence="2">
    <location>
        <position position="124"/>
    </location>
</feature>
<evidence type="ECO:0000256" key="1">
    <source>
        <dbReference type="SAM" id="MobiDB-lite"/>
    </source>
</evidence>